<protein>
    <recommendedName>
        <fullName evidence="2">protein-serine/threonine phosphatase</fullName>
        <ecNumber evidence="2">3.1.3.16</ecNumber>
    </recommendedName>
</protein>
<comment type="cofactor">
    <cofactor evidence="1">
        <name>Mn(2+)</name>
        <dbReference type="ChEBI" id="CHEBI:29035"/>
    </cofactor>
</comment>
<comment type="catalytic activity">
    <reaction evidence="8">
        <text>O-phospho-L-threonyl-[protein] + H2O = L-threonyl-[protein] + phosphate</text>
        <dbReference type="Rhea" id="RHEA:47004"/>
        <dbReference type="Rhea" id="RHEA-COMP:11060"/>
        <dbReference type="Rhea" id="RHEA-COMP:11605"/>
        <dbReference type="ChEBI" id="CHEBI:15377"/>
        <dbReference type="ChEBI" id="CHEBI:30013"/>
        <dbReference type="ChEBI" id="CHEBI:43474"/>
        <dbReference type="ChEBI" id="CHEBI:61977"/>
        <dbReference type="EC" id="3.1.3.16"/>
    </reaction>
</comment>
<evidence type="ECO:0000256" key="2">
    <source>
        <dbReference type="ARBA" id="ARBA00013081"/>
    </source>
</evidence>
<dbReference type="FunFam" id="3.60.40.10:FF:000002">
    <property type="entry name" value="Serine/threonine phosphatase stp"/>
    <property type="match status" value="1"/>
</dbReference>
<keyword evidence="4" id="KW-0378">Hydrolase</keyword>
<evidence type="ECO:0000256" key="7">
    <source>
        <dbReference type="ARBA" id="ARBA00047761"/>
    </source>
</evidence>
<evidence type="ECO:0000256" key="4">
    <source>
        <dbReference type="ARBA" id="ARBA00022801"/>
    </source>
</evidence>
<dbReference type="PANTHER" id="PTHR47992">
    <property type="entry name" value="PROTEIN PHOSPHATASE"/>
    <property type="match status" value="1"/>
</dbReference>
<dbReference type="SUPFAM" id="SSF81606">
    <property type="entry name" value="PP2C-like"/>
    <property type="match status" value="1"/>
</dbReference>
<dbReference type="SMART" id="SM00331">
    <property type="entry name" value="PP2C_SIG"/>
    <property type="match status" value="1"/>
</dbReference>
<dbReference type="InterPro" id="IPR015655">
    <property type="entry name" value="PP2C"/>
</dbReference>
<gene>
    <name evidence="10" type="ORF">IAD49_04375</name>
</gene>
<keyword evidence="5" id="KW-0904">Protein phosphatase</keyword>
<dbReference type="Proteomes" id="UP000824087">
    <property type="component" value="Unassembled WGS sequence"/>
</dbReference>
<keyword evidence="6" id="KW-0464">Manganese</keyword>
<sequence length="244" mass="26965">MEYYYQTDPGKVRDHNEDSVTIVKNQSGEYLLAVADGMGGHRAGEIASSIVIGNIGTHFKEMGKIGTKEDAVRWLKDAVSEANVEIYKYTAEHPESEGMGTTIVTAILTDDFLLFGNLGDSRGYVLKGGKLHQITTDHTLVNLLVKSGELTEEEAEHHPRKNVLMKALGANTKVEMDIIDVETDVDGILLCSDGLTNMLDHDQIEKVLNEDLEIEKMVQKLIYKSNNRGGNDNISIAYLKKEVA</sequence>
<dbReference type="CDD" id="cd00143">
    <property type="entry name" value="PP2Cc"/>
    <property type="match status" value="1"/>
</dbReference>
<evidence type="ECO:0000256" key="3">
    <source>
        <dbReference type="ARBA" id="ARBA00022723"/>
    </source>
</evidence>
<evidence type="ECO:0000313" key="10">
    <source>
        <dbReference type="EMBL" id="HIU22796.1"/>
    </source>
</evidence>
<evidence type="ECO:0000256" key="8">
    <source>
        <dbReference type="ARBA" id="ARBA00048336"/>
    </source>
</evidence>
<dbReference type="Pfam" id="PF13672">
    <property type="entry name" value="PP2C_2"/>
    <property type="match status" value="1"/>
</dbReference>
<name>A0A9D1HUJ7_9BACT</name>
<dbReference type="AlphaFoldDB" id="A0A9D1HUJ7"/>
<dbReference type="PROSITE" id="PS51746">
    <property type="entry name" value="PPM_2"/>
    <property type="match status" value="1"/>
</dbReference>
<proteinExistence type="predicted"/>
<comment type="catalytic activity">
    <reaction evidence="7">
        <text>O-phospho-L-seryl-[protein] + H2O = L-seryl-[protein] + phosphate</text>
        <dbReference type="Rhea" id="RHEA:20629"/>
        <dbReference type="Rhea" id="RHEA-COMP:9863"/>
        <dbReference type="Rhea" id="RHEA-COMP:11604"/>
        <dbReference type="ChEBI" id="CHEBI:15377"/>
        <dbReference type="ChEBI" id="CHEBI:29999"/>
        <dbReference type="ChEBI" id="CHEBI:43474"/>
        <dbReference type="ChEBI" id="CHEBI:83421"/>
        <dbReference type="EC" id="3.1.3.16"/>
    </reaction>
</comment>
<comment type="caution">
    <text evidence="10">The sequence shown here is derived from an EMBL/GenBank/DDBJ whole genome shotgun (WGS) entry which is preliminary data.</text>
</comment>
<evidence type="ECO:0000256" key="1">
    <source>
        <dbReference type="ARBA" id="ARBA00001936"/>
    </source>
</evidence>
<dbReference type="GO" id="GO:0046872">
    <property type="term" value="F:metal ion binding"/>
    <property type="evidence" value="ECO:0007669"/>
    <property type="project" value="UniProtKB-KW"/>
</dbReference>
<dbReference type="Gene3D" id="3.60.40.10">
    <property type="entry name" value="PPM-type phosphatase domain"/>
    <property type="match status" value="1"/>
</dbReference>
<dbReference type="InterPro" id="IPR036457">
    <property type="entry name" value="PPM-type-like_dom_sf"/>
</dbReference>
<dbReference type="SMART" id="SM00332">
    <property type="entry name" value="PP2Cc"/>
    <property type="match status" value="1"/>
</dbReference>
<organism evidence="10 11">
    <name type="scientific">Candidatus Fimihabitans intestinipullorum</name>
    <dbReference type="NCBI Taxonomy" id="2840820"/>
    <lineage>
        <taxon>Bacteria</taxon>
        <taxon>Bacillati</taxon>
        <taxon>Mycoplasmatota</taxon>
        <taxon>Mycoplasmatota incertae sedis</taxon>
        <taxon>Candidatus Fimihabitans</taxon>
    </lineage>
</organism>
<accession>A0A9D1HUJ7</accession>
<dbReference type="InterPro" id="IPR001932">
    <property type="entry name" value="PPM-type_phosphatase-like_dom"/>
</dbReference>
<dbReference type="EMBL" id="DVML01000025">
    <property type="protein sequence ID" value="HIU22796.1"/>
    <property type="molecule type" value="Genomic_DNA"/>
</dbReference>
<dbReference type="EC" id="3.1.3.16" evidence="2"/>
<reference evidence="10" key="1">
    <citation type="submission" date="2020-10" db="EMBL/GenBank/DDBJ databases">
        <authorList>
            <person name="Gilroy R."/>
        </authorList>
    </citation>
    <scope>NUCLEOTIDE SEQUENCE</scope>
    <source>
        <strain evidence="10">CHK197-8231</strain>
    </source>
</reference>
<evidence type="ECO:0000256" key="6">
    <source>
        <dbReference type="ARBA" id="ARBA00023211"/>
    </source>
</evidence>
<dbReference type="GO" id="GO:0004722">
    <property type="term" value="F:protein serine/threonine phosphatase activity"/>
    <property type="evidence" value="ECO:0007669"/>
    <property type="project" value="UniProtKB-EC"/>
</dbReference>
<evidence type="ECO:0000259" key="9">
    <source>
        <dbReference type="PROSITE" id="PS51746"/>
    </source>
</evidence>
<evidence type="ECO:0000313" key="11">
    <source>
        <dbReference type="Proteomes" id="UP000824087"/>
    </source>
</evidence>
<feature type="domain" description="PPM-type phosphatase" evidence="9">
    <location>
        <begin position="2"/>
        <end position="241"/>
    </location>
</feature>
<keyword evidence="3" id="KW-0479">Metal-binding</keyword>
<evidence type="ECO:0000256" key="5">
    <source>
        <dbReference type="ARBA" id="ARBA00022912"/>
    </source>
</evidence>
<reference evidence="10" key="2">
    <citation type="journal article" date="2021" name="PeerJ">
        <title>Extensive microbial diversity within the chicken gut microbiome revealed by metagenomics and culture.</title>
        <authorList>
            <person name="Gilroy R."/>
            <person name="Ravi A."/>
            <person name="Getino M."/>
            <person name="Pursley I."/>
            <person name="Horton D.L."/>
            <person name="Alikhan N.F."/>
            <person name="Baker D."/>
            <person name="Gharbi K."/>
            <person name="Hall N."/>
            <person name="Watson M."/>
            <person name="Adriaenssens E.M."/>
            <person name="Foster-Nyarko E."/>
            <person name="Jarju S."/>
            <person name="Secka A."/>
            <person name="Antonio M."/>
            <person name="Oren A."/>
            <person name="Chaudhuri R.R."/>
            <person name="La Ragione R."/>
            <person name="Hildebrand F."/>
            <person name="Pallen M.J."/>
        </authorList>
    </citation>
    <scope>NUCLEOTIDE SEQUENCE</scope>
    <source>
        <strain evidence="10">CHK197-8231</strain>
    </source>
</reference>
<dbReference type="NCBIfam" id="NF033484">
    <property type="entry name" value="Stp1_PP2C_phos"/>
    <property type="match status" value="1"/>
</dbReference>